<reference evidence="3 4" key="1">
    <citation type="submission" date="2018-11" db="EMBL/GenBank/DDBJ databases">
        <authorList>
            <person name="Mardanov A.V."/>
            <person name="Ravin N.V."/>
            <person name="Dedysh S.N."/>
        </authorList>
    </citation>
    <scope>NUCLEOTIDE SEQUENCE [LARGE SCALE GENOMIC DNA]</scope>
    <source>
        <strain evidence="3 4">AF10</strain>
    </source>
</reference>
<evidence type="ECO:0000259" key="2">
    <source>
        <dbReference type="SMART" id="SM00849"/>
    </source>
</evidence>
<dbReference type="Pfam" id="PF00753">
    <property type="entry name" value="Lactamase_B"/>
    <property type="match status" value="1"/>
</dbReference>
<feature type="domain" description="Metallo-beta-lactamase" evidence="2">
    <location>
        <begin position="63"/>
        <end position="246"/>
    </location>
</feature>
<dbReference type="RefSeq" id="WP_128911977.1">
    <property type="nucleotide sequence ID" value="NZ_RDSM01000001.1"/>
</dbReference>
<gene>
    <name evidence="3" type="ORF">GRAN_1181</name>
</gene>
<comment type="similarity">
    <text evidence="1">Belongs to the metallo-beta-lactamase superfamily. Class-B beta-lactamase family.</text>
</comment>
<keyword evidence="4" id="KW-1185">Reference proteome</keyword>
<dbReference type="AlphaFoldDB" id="A0A4Q0T8D2"/>
<proteinExistence type="inferred from homology"/>
<dbReference type="InterPro" id="IPR006311">
    <property type="entry name" value="TAT_signal"/>
</dbReference>
<dbReference type="OrthoDB" id="420651at2"/>
<name>A0A4Q0T8D2_9BACT</name>
<dbReference type="PROSITE" id="PS51318">
    <property type="entry name" value="TAT"/>
    <property type="match status" value="1"/>
</dbReference>
<evidence type="ECO:0000256" key="1">
    <source>
        <dbReference type="ARBA" id="ARBA00005250"/>
    </source>
</evidence>
<dbReference type="EMBL" id="RDSM01000001">
    <property type="protein sequence ID" value="RXH57871.1"/>
    <property type="molecule type" value="Genomic_DNA"/>
</dbReference>
<dbReference type="PANTHER" id="PTHR42951:SF4">
    <property type="entry name" value="ACYL-COENZYME A THIOESTERASE MBLAC2"/>
    <property type="match status" value="1"/>
</dbReference>
<protein>
    <submittedName>
        <fullName evidence="3">Cyclase</fullName>
    </submittedName>
</protein>
<dbReference type="Gene3D" id="3.60.15.10">
    <property type="entry name" value="Ribonuclease Z/Hydroxyacylglutathione hydrolase-like"/>
    <property type="match status" value="1"/>
</dbReference>
<dbReference type="Proteomes" id="UP000289437">
    <property type="component" value="Unassembled WGS sequence"/>
</dbReference>
<comment type="caution">
    <text evidence="3">The sequence shown here is derived from an EMBL/GenBank/DDBJ whole genome shotgun (WGS) entry which is preliminary data.</text>
</comment>
<dbReference type="CDD" id="cd16282">
    <property type="entry name" value="metallo-hydrolase-like_MBL-fold"/>
    <property type="match status" value="1"/>
</dbReference>
<evidence type="ECO:0000313" key="3">
    <source>
        <dbReference type="EMBL" id="RXH57871.1"/>
    </source>
</evidence>
<dbReference type="SMART" id="SM00849">
    <property type="entry name" value="Lactamase_B"/>
    <property type="match status" value="1"/>
</dbReference>
<dbReference type="SUPFAM" id="SSF56281">
    <property type="entry name" value="Metallo-hydrolase/oxidoreductase"/>
    <property type="match status" value="1"/>
</dbReference>
<dbReference type="InterPro" id="IPR001279">
    <property type="entry name" value="Metallo-B-lactamas"/>
</dbReference>
<dbReference type="InterPro" id="IPR050855">
    <property type="entry name" value="NDM-1-like"/>
</dbReference>
<dbReference type="PANTHER" id="PTHR42951">
    <property type="entry name" value="METALLO-BETA-LACTAMASE DOMAIN-CONTAINING"/>
    <property type="match status" value="1"/>
</dbReference>
<dbReference type="GO" id="GO:0017001">
    <property type="term" value="P:antibiotic catabolic process"/>
    <property type="evidence" value="ECO:0007669"/>
    <property type="project" value="UniProtKB-ARBA"/>
</dbReference>
<dbReference type="InterPro" id="IPR036866">
    <property type="entry name" value="RibonucZ/Hydroxyglut_hydro"/>
</dbReference>
<accession>A0A4Q0T8D2</accession>
<organism evidence="3 4">
    <name type="scientific">Granulicella sibirica</name>
    <dbReference type="NCBI Taxonomy" id="2479048"/>
    <lineage>
        <taxon>Bacteria</taxon>
        <taxon>Pseudomonadati</taxon>
        <taxon>Acidobacteriota</taxon>
        <taxon>Terriglobia</taxon>
        <taxon>Terriglobales</taxon>
        <taxon>Acidobacteriaceae</taxon>
        <taxon>Granulicella</taxon>
    </lineage>
</organism>
<sequence length="313" mass="33130">MTVGSRREFLVAGGLSAGVALLGARALGAGDDGVVQRITKDAATASIVVQHLRRDIDLLRGSGGNVAVLSGPDGKVLVDAGLSVSRPRVSDALASINSDPIRHLINTHWHFDHTDGNAWLHASGASIVAHENTKRHMATATRVDAWDYTFPVAPSGALPEAVFSLTYRMHLNNTSLLLKHYPPAHTDSDLSVTFGEADVLHVGDTWWNGSYPFIDYSTGGSIDGTIRAAGSNLAVTTNNTLIVPGYGPVGGRGELSGFHEMLLDVREKVAALKKAGRSLSEAVAARPTSAYDATWGRFIVTPAEFIGLVYQGV</sequence>
<evidence type="ECO:0000313" key="4">
    <source>
        <dbReference type="Proteomes" id="UP000289437"/>
    </source>
</evidence>
<reference evidence="4" key="2">
    <citation type="submission" date="2019-02" db="EMBL/GenBank/DDBJ databases">
        <title>Granulicella sibirica sp. nov., a psychrotolerant acidobacterium isolated from an organic soil layer in forested tundra, West Siberia.</title>
        <authorList>
            <person name="Oshkin I.Y."/>
            <person name="Kulichevskaya I.S."/>
            <person name="Rijpstra W.I.C."/>
            <person name="Sinninghe Damste J.S."/>
            <person name="Rakitin A.L."/>
            <person name="Ravin N.V."/>
            <person name="Dedysh S.N."/>
        </authorList>
    </citation>
    <scope>NUCLEOTIDE SEQUENCE [LARGE SCALE GENOMIC DNA]</scope>
    <source>
        <strain evidence="4">AF10</strain>
    </source>
</reference>